<evidence type="ECO:0000256" key="7">
    <source>
        <dbReference type="ARBA" id="ARBA00047428"/>
    </source>
</evidence>
<evidence type="ECO:0000256" key="1">
    <source>
        <dbReference type="ARBA" id="ARBA00012519"/>
    </source>
</evidence>
<keyword evidence="4" id="KW-0547">Nucleotide-binding</keyword>
<sequence length="168" mass="18594">MTRTGAKIVRDRDALRARLASLRRPLVFTNGCFDILHRGHVAYLEEARALGAALVVGVNTDASVRRLGKGDGRPFNPLDDRMAVLAALESVSLVVPFDEDTPLALVELVRPDHLVKGGDWPVDRIVGNELVRAYGGKVHSIPFRFERSTSDLTRRIRDANDERTEGAR</sequence>
<keyword evidence="6" id="KW-0119">Carbohydrate metabolism</keyword>
<dbReference type="RefSeq" id="WP_096458799.1">
    <property type="nucleotide sequence ID" value="NZ_AP014936.1"/>
</dbReference>
<dbReference type="KEGG" id="sva:SVA_0680"/>
<accession>A0A1B4V1A0</accession>
<protein>
    <recommendedName>
        <fullName evidence="1">D-glycero-beta-D-manno-heptose 1-phosphate adenylyltransferase</fullName>
        <ecNumber evidence="1">2.7.7.70</ecNumber>
    </recommendedName>
</protein>
<dbReference type="GO" id="GO:0005975">
    <property type="term" value="P:carbohydrate metabolic process"/>
    <property type="evidence" value="ECO:0007669"/>
    <property type="project" value="InterPro"/>
</dbReference>
<evidence type="ECO:0000256" key="6">
    <source>
        <dbReference type="ARBA" id="ARBA00023277"/>
    </source>
</evidence>
<dbReference type="SUPFAM" id="SSF52374">
    <property type="entry name" value="Nucleotidylyl transferase"/>
    <property type="match status" value="1"/>
</dbReference>
<dbReference type="InterPro" id="IPR011914">
    <property type="entry name" value="RfaE_dom_II"/>
</dbReference>
<dbReference type="OrthoDB" id="9802794at2"/>
<evidence type="ECO:0000259" key="8">
    <source>
        <dbReference type="Pfam" id="PF01467"/>
    </source>
</evidence>
<keyword evidence="3" id="KW-0548">Nucleotidyltransferase</keyword>
<dbReference type="InterPro" id="IPR050385">
    <property type="entry name" value="Archaeal_FAD_synthase"/>
</dbReference>
<evidence type="ECO:0000256" key="2">
    <source>
        <dbReference type="ARBA" id="ARBA00022679"/>
    </source>
</evidence>
<reference evidence="9 10" key="1">
    <citation type="submission" date="2015-08" db="EMBL/GenBank/DDBJ databases">
        <title>Complete genome sequence of Sulfurifustis variabilis.</title>
        <authorList>
            <person name="Miura A."/>
            <person name="Kojima H."/>
            <person name="Fukui M."/>
        </authorList>
    </citation>
    <scope>NUCLEOTIDE SEQUENCE [LARGE SCALE GENOMIC DNA]</scope>
    <source>
        <strain evidence="10">skN76</strain>
    </source>
</reference>
<dbReference type="GO" id="GO:0005524">
    <property type="term" value="F:ATP binding"/>
    <property type="evidence" value="ECO:0007669"/>
    <property type="project" value="UniProtKB-KW"/>
</dbReference>
<dbReference type="PANTHER" id="PTHR43793">
    <property type="entry name" value="FAD SYNTHASE"/>
    <property type="match status" value="1"/>
</dbReference>
<keyword evidence="10" id="KW-1185">Reference proteome</keyword>
<dbReference type="EC" id="2.7.7.70" evidence="1"/>
<dbReference type="GO" id="GO:0016773">
    <property type="term" value="F:phosphotransferase activity, alcohol group as acceptor"/>
    <property type="evidence" value="ECO:0007669"/>
    <property type="project" value="InterPro"/>
</dbReference>
<dbReference type="Proteomes" id="UP000218899">
    <property type="component" value="Chromosome"/>
</dbReference>
<gene>
    <name evidence="9" type="ORF">SVA_0680</name>
</gene>
<dbReference type="AlphaFoldDB" id="A0A1B4V1A0"/>
<feature type="domain" description="Cytidyltransferase-like" evidence="8">
    <location>
        <begin position="28"/>
        <end position="134"/>
    </location>
</feature>
<dbReference type="NCBIfam" id="TIGR02199">
    <property type="entry name" value="rfaE_dom_II"/>
    <property type="match status" value="1"/>
</dbReference>
<dbReference type="EMBL" id="AP014936">
    <property type="protein sequence ID" value="BAU47259.1"/>
    <property type="molecule type" value="Genomic_DNA"/>
</dbReference>
<dbReference type="InterPro" id="IPR014729">
    <property type="entry name" value="Rossmann-like_a/b/a_fold"/>
</dbReference>
<comment type="catalytic activity">
    <reaction evidence="7">
        <text>D-glycero-beta-D-manno-heptose 1-phosphate + ATP + H(+) = ADP-D-glycero-beta-D-manno-heptose + diphosphate</text>
        <dbReference type="Rhea" id="RHEA:27465"/>
        <dbReference type="ChEBI" id="CHEBI:15378"/>
        <dbReference type="ChEBI" id="CHEBI:30616"/>
        <dbReference type="ChEBI" id="CHEBI:33019"/>
        <dbReference type="ChEBI" id="CHEBI:59967"/>
        <dbReference type="ChEBI" id="CHEBI:61593"/>
        <dbReference type="EC" id="2.7.7.70"/>
    </reaction>
</comment>
<dbReference type="NCBIfam" id="TIGR00125">
    <property type="entry name" value="cyt_tran_rel"/>
    <property type="match status" value="1"/>
</dbReference>
<organism evidence="9 10">
    <name type="scientific">Sulfurifustis variabilis</name>
    <dbReference type="NCBI Taxonomy" id="1675686"/>
    <lineage>
        <taxon>Bacteria</taxon>
        <taxon>Pseudomonadati</taxon>
        <taxon>Pseudomonadota</taxon>
        <taxon>Gammaproteobacteria</taxon>
        <taxon>Acidiferrobacterales</taxon>
        <taxon>Acidiferrobacteraceae</taxon>
        <taxon>Sulfurifustis</taxon>
    </lineage>
</organism>
<dbReference type="Gene3D" id="3.40.50.620">
    <property type="entry name" value="HUPs"/>
    <property type="match status" value="1"/>
</dbReference>
<evidence type="ECO:0000313" key="9">
    <source>
        <dbReference type="EMBL" id="BAU47259.1"/>
    </source>
</evidence>
<evidence type="ECO:0000256" key="5">
    <source>
        <dbReference type="ARBA" id="ARBA00022840"/>
    </source>
</evidence>
<dbReference type="InterPro" id="IPR004821">
    <property type="entry name" value="Cyt_trans-like"/>
</dbReference>
<keyword evidence="2" id="KW-0808">Transferase</keyword>
<dbReference type="Pfam" id="PF01467">
    <property type="entry name" value="CTP_transf_like"/>
    <property type="match status" value="1"/>
</dbReference>
<keyword evidence="5" id="KW-0067">ATP-binding</keyword>
<dbReference type="GO" id="GO:0016779">
    <property type="term" value="F:nucleotidyltransferase activity"/>
    <property type="evidence" value="ECO:0007669"/>
    <property type="project" value="UniProtKB-KW"/>
</dbReference>
<evidence type="ECO:0000313" key="10">
    <source>
        <dbReference type="Proteomes" id="UP000218899"/>
    </source>
</evidence>
<proteinExistence type="predicted"/>
<name>A0A1B4V1A0_9GAMM</name>
<evidence type="ECO:0000256" key="4">
    <source>
        <dbReference type="ARBA" id="ARBA00022741"/>
    </source>
</evidence>
<dbReference type="PANTHER" id="PTHR43793:SF2">
    <property type="entry name" value="BIFUNCTIONAL PROTEIN HLDE"/>
    <property type="match status" value="1"/>
</dbReference>
<evidence type="ECO:0000256" key="3">
    <source>
        <dbReference type="ARBA" id="ARBA00022695"/>
    </source>
</evidence>